<evidence type="ECO:0000313" key="4">
    <source>
        <dbReference type="Proteomes" id="UP000640583"/>
    </source>
</evidence>
<reference evidence="3" key="1">
    <citation type="submission" date="2020-10" db="EMBL/GenBank/DDBJ databases">
        <title>Paenihalocynthiibacter styelae gen. nov., sp. nov., isolated from stalked sea squirt Styela clava.</title>
        <authorList>
            <person name="Kim Y.-O."/>
            <person name="Yoon J.-H."/>
        </authorList>
    </citation>
    <scope>NUCLEOTIDE SEQUENCE</scope>
    <source>
        <strain evidence="3">MYP1-1</strain>
    </source>
</reference>
<dbReference type="GO" id="GO:0042952">
    <property type="term" value="P:beta-ketoadipate pathway"/>
    <property type="evidence" value="ECO:0007669"/>
    <property type="project" value="InterPro"/>
</dbReference>
<evidence type="ECO:0000313" key="3">
    <source>
        <dbReference type="EMBL" id="MBI1494291.1"/>
    </source>
</evidence>
<proteinExistence type="predicted"/>
<dbReference type="RefSeq" id="WP_228849068.1">
    <property type="nucleotide sequence ID" value="NZ_JADCKQ010000008.1"/>
</dbReference>
<dbReference type="Pfam" id="PF00561">
    <property type="entry name" value="Abhydrolase_1"/>
    <property type="match status" value="1"/>
</dbReference>
<name>A0A8J7LPY4_9RHOB</name>
<dbReference type="GO" id="GO:0016020">
    <property type="term" value="C:membrane"/>
    <property type="evidence" value="ECO:0007669"/>
    <property type="project" value="TreeGrafter"/>
</dbReference>
<dbReference type="EMBL" id="JADCKQ010000008">
    <property type="protein sequence ID" value="MBI1494291.1"/>
    <property type="molecule type" value="Genomic_DNA"/>
</dbReference>
<dbReference type="InterPro" id="IPR050266">
    <property type="entry name" value="AB_hydrolase_sf"/>
</dbReference>
<dbReference type="Proteomes" id="UP000640583">
    <property type="component" value="Unassembled WGS sequence"/>
</dbReference>
<dbReference type="PRINTS" id="PR00111">
    <property type="entry name" value="ABHYDROLASE"/>
</dbReference>
<comment type="caution">
    <text evidence="3">The sequence shown here is derived from an EMBL/GenBank/DDBJ whole genome shotgun (WGS) entry which is preliminary data.</text>
</comment>
<dbReference type="Gene3D" id="3.40.50.1820">
    <property type="entry name" value="alpha/beta hydrolase"/>
    <property type="match status" value="1"/>
</dbReference>
<dbReference type="InterPro" id="IPR026968">
    <property type="entry name" value="PcaD/CatD"/>
</dbReference>
<dbReference type="InterPro" id="IPR029058">
    <property type="entry name" value="AB_hydrolase_fold"/>
</dbReference>
<feature type="domain" description="AB hydrolase-1" evidence="2">
    <location>
        <begin position="23"/>
        <end position="244"/>
    </location>
</feature>
<dbReference type="NCBIfam" id="TIGR02427">
    <property type="entry name" value="protocat_pcaD"/>
    <property type="match status" value="1"/>
</dbReference>
<dbReference type="SUPFAM" id="SSF53474">
    <property type="entry name" value="alpha/beta-Hydrolases"/>
    <property type="match status" value="1"/>
</dbReference>
<dbReference type="EC" id="3.1.1.24" evidence="3"/>
<organism evidence="3 4">
    <name type="scientific">Halocynthiibacter styelae</name>
    <dbReference type="NCBI Taxonomy" id="2761955"/>
    <lineage>
        <taxon>Bacteria</taxon>
        <taxon>Pseudomonadati</taxon>
        <taxon>Pseudomonadota</taxon>
        <taxon>Alphaproteobacteria</taxon>
        <taxon>Rhodobacterales</taxon>
        <taxon>Paracoccaceae</taxon>
        <taxon>Halocynthiibacter</taxon>
    </lineage>
</organism>
<keyword evidence="1 3" id="KW-0378">Hydrolase</keyword>
<evidence type="ECO:0000259" key="2">
    <source>
        <dbReference type="Pfam" id="PF00561"/>
    </source>
</evidence>
<keyword evidence="4" id="KW-1185">Reference proteome</keyword>
<evidence type="ECO:0000256" key="1">
    <source>
        <dbReference type="ARBA" id="ARBA00022801"/>
    </source>
</evidence>
<accession>A0A8J7LPY4</accession>
<dbReference type="InterPro" id="IPR000639">
    <property type="entry name" value="Epox_hydrolase-like"/>
</dbReference>
<dbReference type="PRINTS" id="PR00412">
    <property type="entry name" value="EPOXHYDRLASE"/>
</dbReference>
<dbReference type="AlphaFoldDB" id="A0A8J7LPY4"/>
<gene>
    <name evidence="3" type="primary">pcaD</name>
    <name evidence="3" type="ORF">H1D41_11640</name>
</gene>
<dbReference type="PANTHER" id="PTHR43798:SF31">
    <property type="entry name" value="AB HYDROLASE SUPERFAMILY PROTEIN YCLE"/>
    <property type="match status" value="1"/>
</dbReference>
<dbReference type="PANTHER" id="PTHR43798">
    <property type="entry name" value="MONOACYLGLYCEROL LIPASE"/>
    <property type="match status" value="1"/>
</dbReference>
<sequence>MPFAEVNGTRLHYMDEGPRDGAPLVLLHALGTNLHLWDAVLPHVPDGLRVVRIDLRGHGQSDAPPAPYSMGAMVRDVESLLDHLELRDVMLCGLSLGGMIAQGLAVKRLDQVRALMLVGTAAKIGMPKLWDDRAEAVRKHGLSALADEIAKHWFLRKGQTFVSPDGLSHWRDMLVNTPIDGYCGAIAAVSGTDFFTPTSGLRLPALGLCGVDDRATPPDLMRETLELIPGSDFKIIRHAGHLCCAEQPEEFARHLTDFLIRTGHIRTSDRAPLLKNHGSCCGGHA</sequence>
<dbReference type="InterPro" id="IPR000073">
    <property type="entry name" value="AB_hydrolase_1"/>
</dbReference>
<dbReference type="GO" id="GO:0047570">
    <property type="term" value="F:3-oxoadipate enol-lactonase activity"/>
    <property type="evidence" value="ECO:0007669"/>
    <property type="project" value="UniProtKB-EC"/>
</dbReference>
<protein>
    <submittedName>
        <fullName evidence="3">3-oxoadipate enol-lactonase</fullName>
        <ecNumber evidence="3">3.1.1.24</ecNumber>
    </submittedName>
</protein>